<dbReference type="GO" id="GO:0003676">
    <property type="term" value="F:nucleic acid binding"/>
    <property type="evidence" value="ECO:0007669"/>
    <property type="project" value="InterPro"/>
</dbReference>
<dbReference type="SUPFAM" id="SSF50249">
    <property type="entry name" value="Nucleic acid-binding proteins"/>
    <property type="match status" value="1"/>
</dbReference>
<name>A0AB33E890_9PSED</name>
<dbReference type="InterPro" id="IPR002059">
    <property type="entry name" value="CSP_DNA-bd"/>
</dbReference>
<accession>A0AB33E890</accession>
<dbReference type="PROSITE" id="PS51857">
    <property type="entry name" value="CSD_2"/>
    <property type="match status" value="1"/>
</dbReference>
<sequence>MAPVRDALTLEFVTFKEIQVDGFKTLKEGQRVSFIAKQGQKGMQAEEVKVI</sequence>
<gene>
    <name evidence="2" type="ORF">CNN82_02670</name>
</gene>
<dbReference type="Pfam" id="PF00313">
    <property type="entry name" value="CSD"/>
    <property type="match status" value="1"/>
</dbReference>
<proteinExistence type="predicted"/>
<feature type="domain" description="CSD" evidence="1">
    <location>
        <begin position="1"/>
        <end position="50"/>
    </location>
</feature>
<evidence type="ECO:0000259" key="1">
    <source>
        <dbReference type="PROSITE" id="PS51857"/>
    </source>
</evidence>
<organism evidence="2 3">
    <name type="scientific">Pseudomonas frederiksbergensis</name>
    <dbReference type="NCBI Taxonomy" id="104087"/>
    <lineage>
        <taxon>Bacteria</taxon>
        <taxon>Pseudomonadati</taxon>
        <taxon>Pseudomonadota</taxon>
        <taxon>Gammaproteobacteria</taxon>
        <taxon>Pseudomonadales</taxon>
        <taxon>Pseudomonadaceae</taxon>
        <taxon>Pseudomonas</taxon>
    </lineage>
</organism>
<dbReference type="AlphaFoldDB" id="A0AB33E890"/>
<dbReference type="Proteomes" id="UP000218385">
    <property type="component" value="Chromosome"/>
</dbReference>
<reference evidence="2 3" key="1">
    <citation type="submission" date="2017-09" db="EMBL/GenBank/DDBJ databases">
        <title>Complete Genome sequence of Lysobacter capsici KNU-15.</title>
        <authorList>
            <person name="Kim M.-C."/>
            <person name="Yi H."/>
            <person name="Lee D.-W."/>
            <person name="Shin J.-H."/>
        </authorList>
    </citation>
    <scope>NUCLEOTIDE SEQUENCE [LARGE SCALE GENOMIC DNA]</scope>
    <source>
        <strain evidence="2 3">KNU-15</strain>
    </source>
</reference>
<protein>
    <recommendedName>
        <fullName evidence="1">CSD domain-containing protein</fullName>
    </recommendedName>
</protein>
<evidence type="ECO:0000313" key="3">
    <source>
        <dbReference type="Proteomes" id="UP000218385"/>
    </source>
</evidence>
<dbReference type="EMBL" id="CP023466">
    <property type="protein sequence ID" value="ATE75367.1"/>
    <property type="molecule type" value="Genomic_DNA"/>
</dbReference>
<dbReference type="InterPro" id="IPR012340">
    <property type="entry name" value="NA-bd_OB-fold"/>
</dbReference>
<dbReference type="Gene3D" id="2.40.50.140">
    <property type="entry name" value="Nucleic acid-binding proteins"/>
    <property type="match status" value="1"/>
</dbReference>
<evidence type="ECO:0000313" key="2">
    <source>
        <dbReference type="EMBL" id="ATE75367.1"/>
    </source>
</evidence>